<proteinExistence type="predicted"/>
<gene>
    <name evidence="2" type="ORF">EV702DRAFT_1074495</name>
</gene>
<comment type="caution">
    <text evidence="2">The sequence shown here is derived from an EMBL/GenBank/DDBJ whole genome shotgun (WGS) entry which is preliminary data.</text>
</comment>
<name>A0A9P7A2H0_9AGAM</name>
<feature type="chain" id="PRO_5040133994" evidence="1">
    <location>
        <begin position="23"/>
        <end position="112"/>
    </location>
</feature>
<organism evidence="2 3">
    <name type="scientific">Suillus placidus</name>
    <dbReference type="NCBI Taxonomy" id="48579"/>
    <lineage>
        <taxon>Eukaryota</taxon>
        <taxon>Fungi</taxon>
        <taxon>Dikarya</taxon>
        <taxon>Basidiomycota</taxon>
        <taxon>Agaricomycotina</taxon>
        <taxon>Agaricomycetes</taxon>
        <taxon>Agaricomycetidae</taxon>
        <taxon>Boletales</taxon>
        <taxon>Suillineae</taxon>
        <taxon>Suillaceae</taxon>
        <taxon>Suillus</taxon>
    </lineage>
</organism>
<feature type="signal peptide" evidence="1">
    <location>
        <begin position="1"/>
        <end position="22"/>
    </location>
</feature>
<dbReference type="AlphaFoldDB" id="A0A9P7A2H0"/>
<keyword evidence="1" id="KW-0732">Signal</keyword>
<dbReference type="Proteomes" id="UP000714275">
    <property type="component" value="Unassembled WGS sequence"/>
</dbReference>
<dbReference type="OrthoDB" id="2691889at2759"/>
<evidence type="ECO:0000256" key="1">
    <source>
        <dbReference type="SAM" id="SignalP"/>
    </source>
</evidence>
<evidence type="ECO:0000313" key="3">
    <source>
        <dbReference type="Proteomes" id="UP000714275"/>
    </source>
</evidence>
<dbReference type="EMBL" id="JABBWD010000006">
    <property type="protein sequence ID" value="KAG1781193.1"/>
    <property type="molecule type" value="Genomic_DNA"/>
</dbReference>
<reference evidence="2" key="1">
    <citation type="journal article" date="2020" name="New Phytol.">
        <title>Comparative genomics reveals dynamic genome evolution in host specialist ectomycorrhizal fungi.</title>
        <authorList>
            <person name="Lofgren L.A."/>
            <person name="Nguyen N.H."/>
            <person name="Vilgalys R."/>
            <person name="Ruytinx J."/>
            <person name="Liao H.L."/>
            <person name="Branco S."/>
            <person name="Kuo A."/>
            <person name="LaButti K."/>
            <person name="Lipzen A."/>
            <person name="Andreopoulos W."/>
            <person name="Pangilinan J."/>
            <person name="Riley R."/>
            <person name="Hundley H."/>
            <person name="Na H."/>
            <person name="Barry K."/>
            <person name="Grigoriev I.V."/>
            <person name="Stajich J.E."/>
            <person name="Kennedy P.G."/>
        </authorList>
    </citation>
    <scope>NUCLEOTIDE SEQUENCE</scope>
    <source>
        <strain evidence="2">DOB743</strain>
    </source>
</reference>
<protein>
    <submittedName>
        <fullName evidence="2">Uncharacterized protein</fullName>
    </submittedName>
</protein>
<keyword evidence="3" id="KW-1185">Reference proteome</keyword>
<sequence length="112" mass="12043">MRFSSAIVLAVVAALASSPISAMPAQAGADLCPNFCKTDEVCQGCMAVPIFLHSASCFCIHIGAVWSLVLTRELLVICRVDRPVDLAFSFDWEMLDLKGASVNHKILFLASV</sequence>
<evidence type="ECO:0000313" key="2">
    <source>
        <dbReference type="EMBL" id="KAG1781193.1"/>
    </source>
</evidence>
<accession>A0A9P7A2H0</accession>